<gene>
    <name evidence="1" type="ORF">H4S07_005655</name>
</gene>
<feature type="non-terminal residue" evidence="1">
    <location>
        <position position="401"/>
    </location>
</feature>
<name>A0ACC1L0L6_9FUNG</name>
<dbReference type="EMBL" id="JANBUP010002892">
    <property type="protein sequence ID" value="KAJ2798592.1"/>
    <property type="molecule type" value="Genomic_DNA"/>
</dbReference>
<keyword evidence="2" id="KW-1185">Reference proteome</keyword>
<sequence length="401" mass="42889">MLSLFKRRSRSLNTSWTPLSRVVAATSVSEDDKSIVPSRESSQDEGNHEEVTTIHVAGQAQRTGSSIGALMNLVCIVIGTGSLNLPRTLQQSGWIGLLLIAIGGVISTFTGILIIKCLNMMDASRVRNFNQIGQAAFGTPGRVIIYILYFINVTGIVGDYIILAGQSFHEIANGRGGLTESSWKLICAAIMWLGCISLKQMSEAAVLSLVGIVTSMGAILIGIVQASMYPYRDDGLQPVAHHRATHETARGSGVALALATISFAFCAVSVMPSVESSMRRPDKWNSVLGFSMAIVGSTYIFVATVGYWAFGDQALAPFLDNLPPNAATTAAKILISLHVIFASPVIATSFALEIEVALNITKERLSRVQEFAARLLLRSLFFVAMAGVALGIPFFGDVMAL</sequence>
<proteinExistence type="predicted"/>
<accession>A0ACC1L0L6</accession>
<evidence type="ECO:0000313" key="2">
    <source>
        <dbReference type="Proteomes" id="UP001140096"/>
    </source>
</evidence>
<organism evidence="1 2">
    <name type="scientific">Coemansia furcata</name>
    <dbReference type="NCBI Taxonomy" id="417177"/>
    <lineage>
        <taxon>Eukaryota</taxon>
        <taxon>Fungi</taxon>
        <taxon>Fungi incertae sedis</taxon>
        <taxon>Zoopagomycota</taxon>
        <taxon>Kickxellomycotina</taxon>
        <taxon>Kickxellomycetes</taxon>
        <taxon>Kickxellales</taxon>
        <taxon>Kickxellaceae</taxon>
        <taxon>Coemansia</taxon>
    </lineage>
</organism>
<evidence type="ECO:0000313" key="1">
    <source>
        <dbReference type="EMBL" id="KAJ2798592.1"/>
    </source>
</evidence>
<comment type="caution">
    <text evidence="1">The sequence shown here is derived from an EMBL/GenBank/DDBJ whole genome shotgun (WGS) entry which is preliminary data.</text>
</comment>
<dbReference type="Proteomes" id="UP001140096">
    <property type="component" value="Unassembled WGS sequence"/>
</dbReference>
<reference evidence="1" key="1">
    <citation type="submission" date="2022-07" db="EMBL/GenBank/DDBJ databases">
        <title>Phylogenomic reconstructions and comparative analyses of Kickxellomycotina fungi.</title>
        <authorList>
            <person name="Reynolds N.K."/>
            <person name="Stajich J.E."/>
            <person name="Barry K."/>
            <person name="Grigoriev I.V."/>
            <person name="Crous P."/>
            <person name="Smith M.E."/>
        </authorList>
    </citation>
    <scope>NUCLEOTIDE SEQUENCE</scope>
    <source>
        <strain evidence="1">CBS 102833</strain>
    </source>
</reference>
<protein>
    <submittedName>
        <fullName evidence="1">Uncharacterized protein</fullName>
    </submittedName>
</protein>